<sequence length="1238" mass="139941">MKALALFSAAYDNIEKPNDSRSRCSNTGDSLDKQCTTQIDVYDLKGNGFTVSLVSQTHSDTIVYKYVLSFIAASAAELVTYPLDLTKTRLQLQGEVAVNSFNSQIGFTGKEHAKRGMLRTAFGIVKEEGFFKLWRGLPPAINRHIRVFAGGIAQFLASPADLVKVQVQAEGKRKLQGLPPRVRNSWHAFSKIFSEAGVKGLWKGWVPNVQRAALVNLGDLTTYDTAKRIILKHSKLKDNYFTHALASTWSGFIAAAFGTPADTIKTRIMNQPCDERGRGLVYKGSVDCFVKCVKQEGFLSLYKGFIPCWMRMGPWSLTFWIVYERLRNWCGRVPGQNRRAIYAVGVCDHVVCYECSTKLRVLCKQNECPICRRNLQKVVYTCDRNYKYDEKDTENCVYFNNEHKIYFQKELELEAYGKLLENKCCICKLTFKDLPSFEKHLHKEHNLYLCELCVEHLKVFSHERKYYSKRDLNRHKKIGDVDDKSHRGHPICIFCETRFFDEDFLHRHLRRDHYYCHICDPGGLNKFFGTYPTLRDHFKSRHFLCEEGTCAEEQFTTVFKSEIDLQAHKAKTHCHTKSELKSARILALDLLIKPQRHRPQASHSSHSLSTPFTYSVQKKTNAGQQNDDLLAEASAIPQSIPQPDDFPELSTAKNSSCFLPSEIGSRKTEAKKSSFSSRVGGGIGSFASRNNEEFPALSSNTLQNPPKTFVGFKRSMSSVAASLVMKGLNSKTSNNNIAPLSISQREPFSTVNVINYCDHSNSAILRNAKDFSVSNEEFPALPVKHYKNKSRRKKKNAVNGNISDNSDKKPIENGSEKHTSGEMQKVGENECRGLEKKGSTQYAQCREPPGLNKVTDTSLAIAAGNTVLSQPPPGYSKRSQSKKPDFEISLMSVAQQVITKSKDSDKEPKNQGCKNSNFVYMQPVDFNERNQALVQEVSHILKEKFDFFKQISKEFRQGDISGDDYWKKCLNLFGKSNFSKIFGELLVLLPDIQKQNELLSLYENFQKQTKGAIPKRMNSADGLWIVKPDQMIDVLDTIIFLLRDWFCFNNSDDCVVVFCCIYSKGTYRGECLYNNDPNACGFGKLLGGIGFLASIALLVIEALFQNLSSIKMRRRVVAFDLAFSAAWSAMFFICFVYLEIAWNQSSYPQFGYGINRCAYFAWLRWKSGADMSQFAAGYETEDMSAGYASYAAGADGNDVGYQEGMYTGAIDQMQGNYSVPTSSLIFRCLILSTESIRI</sequence>
<feature type="transmembrane region" description="Helical" evidence="12">
    <location>
        <begin position="1116"/>
        <end position="1138"/>
    </location>
</feature>
<feature type="domain" description="MARVEL" evidence="14">
    <location>
        <begin position="1038"/>
        <end position="1196"/>
    </location>
</feature>
<evidence type="ECO:0000256" key="12">
    <source>
        <dbReference type="SAM" id="Phobius"/>
    </source>
</evidence>
<dbReference type="EMBL" id="NCKV01002154">
    <property type="protein sequence ID" value="RWS27247.1"/>
    <property type="molecule type" value="Genomic_DNA"/>
</dbReference>
<evidence type="ECO:0000256" key="8">
    <source>
        <dbReference type="PROSITE-ProRule" id="PRU00175"/>
    </source>
</evidence>
<dbReference type="InterPro" id="IPR008253">
    <property type="entry name" value="Marvel"/>
</dbReference>
<evidence type="ECO:0000259" key="13">
    <source>
        <dbReference type="PROSITE" id="PS50089"/>
    </source>
</evidence>
<feature type="domain" description="RING-type" evidence="13">
    <location>
        <begin position="347"/>
        <end position="372"/>
    </location>
</feature>
<dbReference type="SUPFAM" id="SSF103506">
    <property type="entry name" value="Mitochondrial carrier"/>
    <property type="match status" value="1"/>
</dbReference>
<dbReference type="PANTHER" id="PTHR22938">
    <property type="entry name" value="ZINC FINGER PROTEIN 598"/>
    <property type="match status" value="1"/>
</dbReference>
<evidence type="ECO:0000256" key="1">
    <source>
        <dbReference type="ARBA" id="ARBA00004141"/>
    </source>
</evidence>
<organism evidence="15 16">
    <name type="scientific">Leptotrombidium deliense</name>
    <dbReference type="NCBI Taxonomy" id="299467"/>
    <lineage>
        <taxon>Eukaryota</taxon>
        <taxon>Metazoa</taxon>
        <taxon>Ecdysozoa</taxon>
        <taxon>Arthropoda</taxon>
        <taxon>Chelicerata</taxon>
        <taxon>Arachnida</taxon>
        <taxon>Acari</taxon>
        <taxon>Acariformes</taxon>
        <taxon>Trombidiformes</taxon>
        <taxon>Prostigmata</taxon>
        <taxon>Anystina</taxon>
        <taxon>Parasitengona</taxon>
        <taxon>Trombiculoidea</taxon>
        <taxon>Trombiculidae</taxon>
        <taxon>Leptotrombidium</taxon>
    </lineage>
</organism>
<dbReference type="PROSITE" id="PS50089">
    <property type="entry name" value="ZF_RING_2"/>
    <property type="match status" value="1"/>
</dbReference>
<evidence type="ECO:0000256" key="3">
    <source>
        <dbReference type="ARBA" id="ARBA00022692"/>
    </source>
</evidence>
<dbReference type="Gene3D" id="1.50.40.10">
    <property type="entry name" value="Mitochondrial carrier domain"/>
    <property type="match status" value="1"/>
</dbReference>
<dbReference type="InterPro" id="IPR018108">
    <property type="entry name" value="MCP_transmembrane"/>
</dbReference>
<dbReference type="VEuPathDB" id="VectorBase:LDEU004793"/>
<evidence type="ECO:0000256" key="11">
    <source>
        <dbReference type="SAM" id="MobiDB-lite"/>
    </source>
</evidence>
<keyword evidence="4 8" id="KW-0863">Zinc-finger</keyword>
<feature type="transmembrane region" description="Helical" evidence="12">
    <location>
        <begin position="1085"/>
        <end position="1104"/>
    </location>
</feature>
<proteinExistence type="inferred from homology"/>
<comment type="caution">
    <text evidence="15">The sequence shown here is derived from an EMBL/GenBank/DDBJ whole genome shotgun (WGS) entry which is preliminary data.</text>
</comment>
<dbReference type="SMART" id="SM00355">
    <property type="entry name" value="ZnF_C2H2"/>
    <property type="match status" value="4"/>
</dbReference>
<dbReference type="PROSITE" id="PS00028">
    <property type="entry name" value="ZINC_FINGER_C2H2_1"/>
    <property type="match status" value="1"/>
</dbReference>
<dbReference type="GO" id="GO:0016567">
    <property type="term" value="P:protein ubiquitination"/>
    <property type="evidence" value="ECO:0007669"/>
    <property type="project" value="TreeGrafter"/>
</dbReference>
<comment type="subcellular location">
    <subcellularLocation>
        <location evidence="1">Membrane</location>
        <topology evidence="1">Multi-pass membrane protein</topology>
    </subcellularLocation>
</comment>
<evidence type="ECO:0000313" key="15">
    <source>
        <dbReference type="EMBL" id="RWS27247.1"/>
    </source>
</evidence>
<accession>A0A443SI99</accession>
<dbReference type="PROSITE" id="PS50920">
    <property type="entry name" value="SOLCAR"/>
    <property type="match status" value="2"/>
</dbReference>
<keyword evidence="5" id="KW-0862">Zinc</keyword>
<reference evidence="15 16" key="1">
    <citation type="journal article" date="2018" name="Gigascience">
        <title>Genomes of trombidid mites reveal novel predicted allergens and laterally-transferred genes associated with secondary metabolism.</title>
        <authorList>
            <person name="Dong X."/>
            <person name="Chaisiri K."/>
            <person name="Xia D."/>
            <person name="Armstrong S.D."/>
            <person name="Fang Y."/>
            <person name="Donnelly M.J."/>
            <person name="Kadowaki T."/>
            <person name="McGarry J.W."/>
            <person name="Darby A.C."/>
            <person name="Makepeace B.L."/>
        </authorList>
    </citation>
    <scope>NUCLEOTIDE SEQUENCE [LARGE SCALE GENOMIC DNA]</scope>
    <source>
        <strain evidence="15">UoL-UT</strain>
    </source>
</reference>
<evidence type="ECO:0000259" key="14">
    <source>
        <dbReference type="PROSITE" id="PS51225"/>
    </source>
</evidence>
<evidence type="ECO:0000256" key="7">
    <source>
        <dbReference type="ARBA" id="ARBA00023136"/>
    </source>
</evidence>
<dbReference type="GO" id="GO:0008270">
    <property type="term" value="F:zinc ion binding"/>
    <property type="evidence" value="ECO:0007669"/>
    <property type="project" value="UniProtKB-KW"/>
</dbReference>
<keyword evidence="16" id="KW-1185">Reference proteome</keyword>
<feature type="region of interest" description="Disordered" evidence="11">
    <location>
        <begin position="784"/>
        <end position="827"/>
    </location>
</feature>
<name>A0A443SI99_9ACAR</name>
<comment type="similarity">
    <text evidence="2">Belongs to the mitochondrial carrier (TC 2.A.29) family.</text>
</comment>
<feature type="repeat" description="Solcar" evidence="9">
    <location>
        <begin position="238"/>
        <end position="329"/>
    </location>
</feature>
<evidence type="ECO:0000256" key="10">
    <source>
        <dbReference type="PROSITE-ProRule" id="PRU00581"/>
    </source>
</evidence>
<dbReference type="Pfam" id="PF25447">
    <property type="entry name" value="RING_ZNF598"/>
    <property type="match status" value="1"/>
</dbReference>
<dbReference type="InterPro" id="IPR023395">
    <property type="entry name" value="MCP_dom_sf"/>
</dbReference>
<dbReference type="GO" id="GO:0016020">
    <property type="term" value="C:membrane"/>
    <property type="evidence" value="ECO:0007669"/>
    <property type="project" value="UniProtKB-SubCell"/>
</dbReference>
<keyword evidence="4 8" id="KW-0479">Metal-binding</keyword>
<keyword evidence="3 10" id="KW-0812">Transmembrane</keyword>
<feature type="repeat" description="Solcar" evidence="9">
    <location>
        <begin position="141"/>
        <end position="229"/>
    </location>
</feature>
<dbReference type="InterPro" id="IPR001841">
    <property type="entry name" value="Znf_RING"/>
</dbReference>
<protein>
    <submittedName>
        <fullName evidence="15">Oxoglutarate/malate carrier protein-like protein</fullName>
    </submittedName>
</protein>
<gene>
    <name evidence="15" type="ORF">B4U80_11376</name>
</gene>
<dbReference type="OrthoDB" id="756301at2759"/>
<keyword evidence="7 10" id="KW-0472">Membrane</keyword>
<evidence type="ECO:0000256" key="9">
    <source>
        <dbReference type="PROSITE-ProRule" id="PRU00282"/>
    </source>
</evidence>
<dbReference type="InterPro" id="IPR044288">
    <property type="entry name" value="ZNF598/HEL2"/>
</dbReference>
<evidence type="ECO:0000256" key="6">
    <source>
        <dbReference type="ARBA" id="ARBA00022989"/>
    </source>
</evidence>
<dbReference type="GO" id="GO:0043022">
    <property type="term" value="F:ribosome binding"/>
    <property type="evidence" value="ECO:0007669"/>
    <property type="project" value="TreeGrafter"/>
</dbReference>
<dbReference type="InterPro" id="IPR013087">
    <property type="entry name" value="Znf_C2H2_type"/>
</dbReference>
<dbReference type="PROSITE" id="PS51225">
    <property type="entry name" value="MARVEL"/>
    <property type="match status" value="1"/>
</dbReference>
<dbReference type="PANTHER" id="PTHR22938:SF0">
    <property type="entry name" value="E3 UBIQUITIN-PROTEIN LIGASE ZNF598"/>
    <property type="match status" value="1"/>
</dbReference>
<dbReference type="Pfam" id="PF00153">
    <property type="entry name" value="Mito_carr"/>
    <property type="match status" value="3"/>
</dbReference>
<feature type="compositionally biased region" description="Basic residues" evidence="11">
    <location>
        <begin position="784"/>
        <end position="796"/>
    </location>
</feature>
<keyword evidence="6 12" id="KW-1133">Transmembrane helix</keyword>
<dbReference type="GO" id="GO:0061630">
    <property type="term" value="F:ubiquitin protein ligase activity"/>
    <property type="evidence" value="ECO:0007669"/>
    <property type="project" value="InterPro"/>
</dbReference>
<dbReference type="InterPro" id="IPR057634">
    <property type="entry name" value="PAH_ZNF598/HEL2"/>
</dbReference>
<evidence type="ECO:0000256" key="2">
    <source>
        <dbReference type="ARBA" id="ARBA00006375"/>
    </source>
</evidence>
<dbReference type="Pfam" id="PF23202">
    <property type="entry name" value="PAH_ZNF598"/>
    <property type="match status" value="1"/>
</dbReference>
<dbReference type="AlphaFoldDB" id="A0A443SI99"/>
<dbReference type="Proteomes" id="UP000288716">
    <property type="component" value="Unassembled WGS sequence"/>
</dbReference>
<dbReference type="GO" id="GO:0072344">
    <property type="term" value="P:rescue of stalled ribosome"/>
    <property type="evidence" value="ECO:0007669"/>
    <property type="project" value="InterPro"/>
</dbReference>
<evidence type="ECO:0000313" key="16">
    <source>
        <dbReference type="Proteomes" id="UP000288716"/>
    </source>
</evidence>
<evidence type="ECO:0000256" key="5">
    <source>
        <dbReference type="ARBA" id="ARBA00022833"/>
    </source>
</evidence>
<feature type="compositionally biased region" description="Basic and acidic residues" evidence="11">
    <location>
        <begin position="805"/>
        <end position="827"/>
    </location>
</feature>
<evidence type="ECO:0000256" key="4">
    <source>
        <dbReference type="ARBA" id="ARBA00022771"/>
    </source>
</evidence>